<name>A0A292YK37_9BACL</name>
<evidence type="ECO:0000313" key="3">
    <source>
        <dbReference type="Proteomes" id="UP000217785"/>
    </source>
</evidence>
<dbReference type="EMBL" id="BDUF01000008">
    <property type="protein sequence ID" value="GAX88744.1"/>
    <property type="molecule type" value="Genomic_DNA"/>
</dbReference>
<dbReference type="GO" id="GO:0016787">
    <property type="term" value="F:hydrolase activity"/>
    <property type="evidence" value="ECO:0007669"/>
    <property type="project" value="UniProtKB-KW"/>
</dbReference>
<protein>
    <submittedName>
        <fullName evidence="2">Hydrolase</fullName>
    </submittedName>
</protein>
<evidence type="ECO:0000259" key="1">
    <source>
        <dbReference type="Pfam" id="PF08386"/>
    </source>
</evidence>
<dbReference type="Gene3D" id="3.40.50.1820">
    <property type="entry name" value="alpha/beta hydrolase"/>
    <property type="match status" value="1"/>
</dbReference>
<gene>
    <name evidence="2" type="ORF">EFBL_0358</name>
</gene>
<feature type="domain" description="Peptidase S33 tripeptidyl aminopeptidase-like C-terminal" evidence="1">
    <location>
        <begin position="75"/>
        <end position="133"/>
    </location>
</feature>
<dbReference type="SUPFAM" id="SSF53474">
    <property type="entry name" value="alpha/beta-Hydrolases"/>
    <property type="match status" value="1"/>
</dbReference>
<reference evidence="3" key="1">
    <citation type="submission" date="2017-07" db="EMBL/GenBank/DDBJ databases">
        <title>Draft genome sequence of Effusibacillus lacus strain skLN1.</title>
        <authorList>
            <person name="Watanabe M."/>
            <person name="Kojima H."/>
            <person name="Fukui M."/>
        </authorList>
    </citation>
    <scope>NUCLEOTIDE SEQUENCE [LARGE SCALE GENOMIC DNA]</scope>
    <source>
        <strain evidence="3">skLN1</strain>
    </source>
</reference>
<sequence>MEISFINNQFPHYIFKHMIPSFSWLPYEDVITKMKEEDIEEIRKMNNRQRSGHGFLIDLLQTSQISSDDLQAIFCPTLIMHSQYDGAVPLEHAYHANRQIPQSELFILNSWGHLIWLGKESEEVDKKLLDFLKSHNNFY</sequence>
<dbReference type="InterPro" id="IPR029058">
    <property type="entry name" value="AB_hydrolase_fold"/>
</dbReference>
<accession>A0A292YK37</accession>
<keyword evidence="3" id="KW-1185">Reference proteome</keyword>
<dbReference type="AlphaFoldDB" id="A0A292YK37"/>
<comment type="caution">
    <text evidence="2">The sequence shown here is derived from an EMBL/GenBank/DDBJ whole genome shotgun (WGS) entry which is preliminary data.</text>
</comment>
<dbReference type="InterPro" id="IPR013595">
    <property type="entry name" value="Pept_S33_TAP-like_C"/>
</dbReference>
<dbReference type="Pfam" id="PF08386">
    <property type="entry name" value="Abhydrolase_4"/>
    <property type="match status" value="1"/>
</dbReference>
<organism evidence="2 3">
    <name type="scientific">Effusibacillus lacus</name>
    <dbReference type="NCBI Taxonomy" id="1348429"/>
    <lineage>
        <taxon>Bacteria</taxon>
        <taxon>Bacillati</taxon>
        <taxon>Bacillota</taxon>
        <taxon>Bacilli</taxon>
        <taxon>Bacillales</taxon>
        <taxon>Alicyclobacillaceae</taxon>
        <taxon>Effusibacillus</taxon>
    </lineage>
</organism>
<dbReference type="Proteomes" id="UP000217785">
    <property type="component" value="Unassembled WGS sequence"/>
</dbReference>
<evidence type="ECO:0000313" key="2">
    <source>
        <dbReference type="EMBL" id="GAX88744.1"/>
    </source>
</evidence>
<proteinExistence type="predicted"/>
<keyword evidence="2" id="KW-0378">Hydrolase</keyword>